<dbReference type="Proteomes" id="UP000038040">
    <property type="component" value="Unplaced"/>
</dbReference>
<dbReference type="EMBL" id="UYYG01001217">
    <property type="protein sequence ID" value="VDN60467.1"/>
    <property type="molecule type" value="Genomic_DNA"/>
</dbReference>
<reference evidence="1 3" key="2">
    <citation type="submission" date="2018-11" db="EMBL/GenBank/DDBJ databases">
        <authorList>
            <consortium name="Pathogen Informatics"/>
        </authorList>
    </citation>
    <scope>NUCLEOTIDE SEQUENCE [LARGE SCALE GENOMIC DNA]</scope>
</reference>
<dbReference type="Proteomes" id="UP000274756">
    <property type="component" value="Unassembled WGS sequence"/>
</dbReference>
<keyword evidence="3" id="KW-1185">Reference proteome</keyword>
<name>A0A0N4ULC5_DRAME</name>
<dbReference type="WBParaSite" id="DME_0000859301-mRNA-1">
    <property type="protein sequence ID" value="DME_0000859301-mRNA-1"/>
    <property type="gene ID" value="DME_0000859301"/>
</dbReference>
<organism evidence="2 4">
    <name type="scientific">Dracunculus medinensis</name>
    <name type="common">Guinea worm</name>
    <dbReference type="NCBI Taxonomy" id="318479"/>
    <lineage>
        <taxon>Eukaryota</taxon>
        <taxon>Metazoa</taxon>
        <taxon>Ecdysozoa</taxon>
        <taxon>Nematoda</taxon>
        <taxon>Chromadorea</taxon>
        <taxon>Rhabditida</taxon>
        <taxon>Spirurina</taxon>
        <taxon>Dracunculoidea</taxon>
        <taxon>Dracunculidae</taxon>
        <taxon>Dracunculus</taxon>
    </lineage>
</organism>
<reference evidence="4" key="1">
    <citation type="submission" date="2017-02" db="UniProtKB">
        <authorList>
            <consortium name="WormBaseParasite"/>
        </authorList>
    </citation>
    <scope>IDENTIFICATION</scope>
</reference>
<dbReference type="AlphaFoldDB" id="A0A0N4ULC5"/>
<sequence length="76" mass="8310">MDRSADEFVMERSASESIVDKSAGESAVDKSAAKCAATSNIAKFNQRMIINKLLGDWFNDWFLTDEGFAIVLSATS</sequence>
<proteinExistence type="predicted"/>
<evidence type="ECO:0000313" key="4">
    <source>
        <dbReference type="WBParaSite" id="DME_0000859301-mRNA-1"/>
    </source>
</evidence>
<accession>A0A0N4ULC5</accession>
<evidence type="ECO:0000313" key="3">
    <source>
        <dbReference type="Proteomes" id="UP000274756"/>
    </source>
</evidence>
<gene>
    <name evidence="1" type="ORF">DME_LOCUS10440</name>
</gene>
<evidence type="ECO:0000313" key="2">
    <source>
        <dbReference type="Proteomes" id="UP000038040"/>
    </source>
</evidence>
<protein>
    <submittedName>
        <fullName evidence="4">Monocarboxylate transporter</fullName>
    </submittedName>
</protein>
<evidence type="ECO:0000313" key="1">
    <source>
        <dbReference type="EMBL" id="VDN60467.1"/>
    </source>
</evidence>